<proteinExistence type="predicted"/>
<dbReference type="EMBL" id="MU277315">
    <property type="protein sequence ID" value="KAI0055055.1"/>
    <property type="molecule type" value="Genomic_DNA"/>
</dbReference>
<comment type="caution">
    <text evidence="1">The sequence shown here is derived from an EMBL/GenBank/DDBJ whole genome shotgun (WGS) entry which is preliminary data.</text>
</comment>
<organism evidence="1 2">
    <name type="scientific">Artomyces pyxidatus</name>
    <dbReference type="NCBI Taxonomy" id="48021"/>
    <lineage>
        <taxon>Eukaryota</taxon>
        <taxon>Fungi</taxon>
        <taxon>Dikarya</taxon>
        <taxon>Basidiomycota</taxon>
        <taxon>Agaricomycotina</taxon>
        <taxon>Agaricomycetes</taxon>
        <taxon>Russulales</taxon>
        <taxon>Auriscalpiaceae</taxon>
        <taxon>Artomyces</taxon>
    </lineage>
</organism>
<dbReference type="Proteomes" id="UP000814140">
    <property type="component" value="Unassembled WGS sequence"/>
</dbReference>
<protein>
    <submittedName>
        <fullName evidence="1">Uncharacterized protein</fullName>
    </submittedName>
</protein>
<name>A0ACB8SF32_9AGAM</name>
<accession>A0ACB8SF32</accession>
<reference evidence="1" key="2">
    <citation type="journal article" date="2022" name="New Phytol.">
        <title>Evolutionary transition to the ectomycorrhizal habit in the genomes of a hyperdiverse lineage of mushroom-forming fungi.</title>
        <authorList>
            <person name="Looney B."/>
            <person name="Miyauchi S."/>
            <person name="Morin E."/>
            <person name="Drula E."/>
            <person name="Courty P.E."/>
            <person name="Kohler A."/>
            <person name="Kuo A."/>
            <person name="LaButti K."/>
            <person name="Pangilinan J."/>
            <person name="Lipzen A."/>
            <person name="Riley R."/>
            <person name="Andreopoulos W."/>
            <person name="He G."/>
            <person name="Johnson J."/>
            <person name="Nolan M."/>
            <person name="Tritt A."/>
            <person name="Barry K.W."/>
            <person name="Grigoriev I.V."/>
            <person name="Nagy L.G."/>
            <person name="Hibbett D."/>
            <person name="Henrissat B."/>
            <person name="Matheny P.B."/>
            <person name="Labbe J."/>
            <person name="Martin F.M."/>
        </authorList>
    </citation>
    <scope>NUCLEOTIDE SEQUENCE</scope>
    <source>
        <strain evidence="1">HHB10654</strain>
    </source>
</reference>
<evidence type="ECO:0000313" key="1">
    <source>
        <dbReference type="EMBL" id="KAI0055055.1"/>
    </source>
</evidence>
<reference evidence="1" key="1">
    <citation type="submission" date="2021-03" db="EMBL/GenBank/DDBJ databases">
        <authorList>
            <consortium name="DOE Joint Genome Institute"/>
            <person name="Ahrendt S."/>
            <person name="Looney B.P."/>
            <person name="Miyauchi S."/>
            <person name="Morin E."/>
            <person name="Drula E."/>
            <person name="Courty P.E."/>
            <person name="Chicoki N."/>
            <person name="Fauchery L."/>
            <person name="Kohler A."/>
            <person name="Kuo A."/>
            <person name="Labutti K."/>
            <person name="Pangilinan J."/>
            <person name="Lipzen A."/>
            <person name="Riley R."/>
            <person name="Andreopoulos W."/>
            <person name="He G."/>
            <person name="Johnson J."/>
            <person name="Barry K.W."/>
            <person name="Grigoriev I.V."/>
            <person name="Nagy L."/>
            <person name="Hibbett D."/>
            <person name="Henrissat B."/>
            <person name="Matheny P.B."/>
            <person name="Labbe J."/>
            <person name="Martin F."/>
        </authorList>
    </citation>
    <scope>NUCLEOTIDE SEQUENCE</scope>
    <source>
        <strain evidence="1">HHB10654</strain>
    </source>
</reference>
<gene>
    <name evidence="1" type="ORF">BV25DRAFT_1922128</name>
</gene>
<evidence type="ECO:0000313" key="2">
    <source>
        <dbReference type="Proteomes" id="UP000814140"/>
    </source>
</evidence>
<keyword evidence="2" id="KW-1185">Reference proteome</keyword>
<sequence>MASLLGEYMEKVKEGDDEDHGYINDVQAIQADLEAMKLDGVDIQGLLQELQKVEVEQLVEGEMEERGLQQDEVEGGEVEEGEVEGGEVEEGEVEEGEVEGGEVKEGEVEGGEVEEGEVGEGSIPASPPGSQYPSERYITNL</sequence>